<dbReference type="Pfam" id="PF01022">
    <property type="entry name" value="HTH_5"/>
    <property type="match status" value="1"/>
</dbReference>
<dbReference type="PRINTS" id="PR00778">
    <property type="entry name" value="HTHARSR"/>
</dbReference>
<gene>
    <name evidence="5" type="ORF">HER31_15630</name>
</gene>
<accession>A0A6H1UK06</accession>
<dbReference type="EMBL" id="CP051180">
    <property type="protein sequence ID" value="QIZ78940.1"/>
    <property type="molecule type" value="Genomic_DNA"/>
</dbReference>
<dbReference type="AlphaFoldDB" id="A0A6H1UK06"/>
<keyword evidence="1" id="KW-0805">Transcription regulation</keyword>
<dbReference type="PANTHER" id="PTHR33154">
    <property type="entry name" value="TRANSCRIPTIONAL REGULATOR, ARSR FAMILY"/>
    <property type="match status" value="1"/>
</dbReference>
<dbReference type="SMART" id="SM00418">
    <property type="entry name" value="HTH_ARSR"/>
    <property type="match status" value="1"/>
</dbReference>
<dbReference type="SUPFAM" id="SSF46785">
    <property type="entry name" value="Winged helix' DNA-binding domain"/>
    <property type="match status" value="1"/>
</dbReference>
<dbReference type="GO" id="GO:0003677">
    <property type="term" value="F:DNA binding"/>
    <property type="evidence" value="ECO:0007669"/>
    <property type="project" value="UniProtKB-KW"/>
</dbReference>
<proteinExistence type="predicted"/>
<evidence type="ECO:0000256" key="2">
    <source>
        <dbReference type="ARBA" id="ARBA00023125"/>
    </source>
</evidence>
<protein>
    <submittedName>
        <fullName evidence="5">Helix-turn-helix transcriptional regulator</fullName>
    </submittedName>
</protein>
<evidence type="ECO:0000313" key="6">
    <source>
        <dbReference type="Proteomes" id="UP000501602"/>
    </source>
</evidence>
<keyword evidence="6" id="KW-1185">Reference proteome</keyword>
<evidence type="ECO:0000259" key="4">
    <source>
        <dbReference type="PROSITE" id="PS50987"/>
    </source>
</evidence>
<dbReference type="Gene3D" id="1.10.10.10">
    <property type="entry name" value="Winged helix-like DNA-binding domain superfamily/Winged helix DNA-binding domain"/>
    <property type="match status" value="1"/>
</dbReference>
<dbReference type="KEGG" id="fes:HER31_15630"/>
<dbReference type="CDD" id="cd00090">
    <property type="entry name" value="HTH_ARSR"/>
    <property type="match status" value="1"/>
</dbReference>
<keyword evidence="2" id="KW-0238">DNA-binding</keyword>
<dbReference type="NCBIfam" id="NF033788">
    <property type="entry name" value="HTH_metalloreg"/>
    <property type="match status" value="1"/>
</dbReference>
<sequence length="107" mass="11777">MPADMTLDDMVTNAGQAAQLLKSIANTNRLVILCSLLQREMTVTELNKLVPLSQSALSQHLAVLRREGLVETRKDSLLVWYSLASPEVEAILSTLHQLFCAEPSEAN</sequence>
<keyword evidence="3" id="KW-0804">Transcription</keyword>
<evidence type="ECO:0000313" key="5">
    <source>
        <dbReference type="EMBL" id="QIZ78940.1"/>
    </source>
</evidence>
<dbReference type="PROSITE" id="PS50987">
    <property type="entry name" value="HTH_ARSR_2"/>
    <property type="match status" value="1"/>
</dbReference>
<evidence type="ECO:0000256" key="1">
    <source>
        <dbReference type="ARBA" id="ARBA00023015"/>
    </source>
</evidence>
<evidence type="ECO:0000256" key="3">
    <source>
        <dbReference type="ARBA" id="ARBA00023163"/>
    </source>
</evidence>
<dbReference type="InterPro" id="IPR011991">
    <property type="entry name" value="ArsR-like_HTH"/>
</dbReference>
<dbReference type="InterPro" id="IPR036390">
    <property type="entry name" value="WH_DNA-bd_sf"/>
</dbReference>
<dbReference type="GO" id="GO:0003700">
    <property type="term" value="F:DNA-binding transcription factor activity"/>
    <property type="evidence" value="ECO:0007669"/>
    <property type="project" value="InterPro"/>
</dbReference>
<dbReference type="Proteomes" id="UP000501602">
    <property type="component" value="Chromosome"/>
</dbReference>
<organism evidence="5 6">
    <name type="scientific">Ferrimonas lipolytica</name>
    <dbReference type="NCBI Taxonomy" id="2724191"/>
    <lineage>
        <taxon>Bacteria</taxon>
        <taxon>Pseudomonadati</taxon>
        <taxon>Pseudomonadota</taxon>
        <taxon>Gammaproteobacteria</taxon>
        <taxon>Alteromonadales</taxon>
        <taxon>Ferrimonadaceae</taxon>
        <taxon>Ferrimonas</taxon>
    </lineage>
</organism>
<name>A0A6H1UK06_9GAMM</name>
<dbReference type="InterPro" id="IPR001845">
    <property type="entry name" value="HTH_ArsR_DNA-bd_dom"/>
</dbReference>
<reference evidence="5 6" key="1">
    <citation type="submission" date="2020-04" db="EMBL/GenBank/DDBJ databases">
        <title>Ferrimonas sp. S7 isolated from sea water.</title>
        <authorList>
            <person name="Bae S.S."/>
            <person name="Baek K."/>
        </authorList>
    </citation>
    <scope>NUCLEOTIDE SEQUENCE [LARGE SCALE GENOMIC DNA]</scope>
    <source>
        <strain evidence="5 6">S7</strain>
    </source>
</reference>
<dbReference type="PANTHER" id="PTHR33154:SF28">
    <property type="entry name" value="HTH-TYPE TRANSCRIPTIONAL REGULATOR YGAV-RELATED"/>
    <property type="match status" value="1"/>
</dbReference>
<dbReference type="InterPro" id="IPR051081">
    <property type="entry name" value="HTH_MetalResp_TranReg"/>
</dbReference>
<feature type="domain" description="HTH arsR-type" evidence="4">
    <location>
        <begin position="7"/>
        <end position="103"/>
    </location>
</feature>
<dbReference type="InterPro" id="IPR036388">
    <property type="entry name" value="WH-like_DNA-bd_sf"/>
</dbReference>